<dbReference type="STRING" id="411945.GA0061102_1005155"/>
<dbReference type="AlphaFoldDB" id="A0A1C3USP5"/>
<dbReference type="SUPFAM" id="SSF51430">
    <property type="entry name" value="NAD(P)-linked oxidoreductase"/>
    <property type="match status" value="1"/>
</dbReference>
<dbReference type="InterPro" id="IPR023210">
    <property type="entry name" value="NADP_OxRdtase_dom"/>
</dbReference>
<dbReference type="InterPro" id="IPR036812">
    <property type="entry name" value="NAD(P)_OxRdtase_dom_sf"/>
</dbReference>
<dbReference type="Proteomes" id="UP000199435">
    <property type="component" value="Unassembled WGS sequence"/>
</dbReference>
<dbReference type="EMBL" id="FMAH01000005">
    <property type="protein sequence ID" value="SCB18469.1"/>
    <property type="molecule type" value="Genomic_DNA"/>
</dbReference>
<dbReference type="Pfam" id="PF00248">
    <property type="entry name" value="Aldo_ket_red"/>
    <property type="match status" value="1"/>
</dbReference>
<evidence type="ECO:0000259" key="2">
    <source>
        <dbReference type="Pfam" id="PF00248"/>
    </source>
</evidence>
<dbReference type="Gene3D" id="3.20.20.100">
    <property type="entry name" value="NADP-dependent oxidoreductase domain"/>
    <property type="match status" value="1"/>
</dbReference>
<name>A0A1C3USP5_9HYPH</name>
<keyword evidence="4" id="KW-1185">Reference proteome</keyword>
<dbReference type="PANTHER" id="PTHR43364">
    <property type="entry name" value="NADH-SPECIFIC METHYLGLYOXAL REDUCTASE-RELATED"/>
    <property type="match status" value="1"/>
</dbReference>
<dbReference type="InterPro" id="IPR050523">
    <property type="entry name" value="AKR_Detox_Biosynth"/>
</dbReference>
<dbReference type="OrthoDB" id="9803483at2"/>
<dbReference type="RefSeq" id="WP_092845572.1">
    <property type="nucleotide sequence ID" value="NZ_FMAH01000005.1"/>
</dbReference>
<organism evidence="3 4">
    <name type="scientific">Rhizobium miluonense</name>
    <dbReference type="NCBI Taxonomy" id="411945"/>
    <lineage>
        <taxon>Bacteria</taxon>
        <taxon>Pseudomonadati</taxon>
        <taxon>Pseudomonadota</taxon>
        <taxon>Alphaproteobacteria</taxon>
        <taxon>Hyphomicrobiales</taxon>
        <taxon>Rhizobiaceae</taxon>
        <taxon>Rhizobium/Agrobacterium group</taxon>
        <taxon>Rhizobium</taxon>
    </lineage>
</organism>
<sequence>MLLDDLTALGRSGLRVSPLALGTMTFSEGLTWQAGTNGPAAILDRYLALGGNYLDTGRGDAKPGAQTIVGNYLERTSPRRERLVIGAKFGVDQQGAGPGRKSIIAACEATLRRLRTDYLDLFWLDNWDMQVPLDEILSGLNDLIQSGKLRYFGISDAPAWKVAHAQLIAQFHGWEPFIGLQIEYSLAARLFESELIPMARGMGLGVVSHSPLNGGLISGKYTRKNIANLETDRASPFARHPDEQRLEIVDALIRIAAELDTTTARVALAWALARPAVSSTIIGVHTLEQLDDDLGALDVRLSPEQTATLDVLTIPVYSLDLPQILKDAAPSFCVDYATMKRRLS</sequence>
<feature type="domain" description="NADP-dependent oxidoreductase" evidence="2">
    <location>
        <begin position="18"/>
        <end position="311"/>
    </location>
</feature>
<gene>
    <name evidence="3" type="ORF">GA0061102_1005155</name>
</gene>
<proteinExistence type="predicted"/>
<reference evidence="4" key="1">
    <citation type="submission" date="2016-08" db="EMBL/GenBank/DDBJ databases">
        <authorList>
            <person name="Varghese N."/>
            <person name="Submissions Spin"/>
        </authorList>
    </citation>
    <scope>NUCLEOTIDE SEQUENCE [LARGE SCALE GENOMIC DNA]</scope>
    <source>
        <strain evidence="4">HAMBI 2971</strain>
    </source>
</reference>
<accession>A0A1C3USP5</accession>
<dbReference type="GO" id="GO:0005829">
    <property type="term" value="C:cytosol"/>
    <property type="evidence" value="ECO:0007669"/>
    <property type="project" value="TreeGrafter"/>
</dbReference>
<dbReference type="PANTHER" id="PTHR43364:SF4">
    <property type="entry name" value="NAD(P)-LINKED OXIDOREDUCTASE SUPERFAMILY PROTEIN"/>
    <property type="match status" value="1"/>
</dbReference>
<evidence type="ECO:0000313" key="4">
    <source>
        <dbReference type="Proteomes" id="UP000199435"/>
    </source>
</evidence>
<keyword evidence="1" id="KW-0560">Oxidoreductase</keyword>
<evidence type="ECO:0000256" key="1">
    <source>
        <dbReference type="ARBA" id="ARBA00023002"/>
    </source>
</evidence>
<protein>
    <submittedName>
        <fullName evidence="3">Predicted oxidoreductase</fullName>
    </submittedName>
</protein>
<evidence type="ECO:0000313" key="3">
    <source>
        <dbReference type="EMBL" id="SCB18469.1"/>
    </source>
</evidence>
<dbReference type="GO" id="GO:0016491">
    <property type="term" value="F:oxidoreductase activity"/>
    <property type="evidence" value="ECO:0007669"/>
    <property type="project" value="UniProtKB-KW"/>
</dbReference>